<gene>
    <name evidence="1" type="ORF">PEVE_00017666</name>
</gene>
<reference evidence="1 2" key="1">
    <citation type="submission" date="2022-05" db="EMBL/GenBank/DDBJ databases">
        <authorList>
            <consortium name="Genoscope - CEA"/>
            <person name="William W."/>
        </authorList>
    </citation>
    <scope>NUCLEOTIDE SEQUENCE [LARGE SCALE GENOMIC DNA]</scope>
</reference>
<dbReference type="EMBL" id="CALNXI010002419">
    <property type="protein sequence ID" value="CAH3187456.1"/>
    <property type="molecule type" value="Genomic_DNA"/>
</dbReference>
<name>A0ABN8S6U6_9CNID</name>
<dbReference type="Proteomes" id="UP001159427">
    <property type="component" value="Unassembled WGS sequence"/>
</dbReference>
<comment type="caution">
    <text evidence="1">The sequence shown here is derived from an EMBL/GenBank/DDBJ whole genome shotgun (WGS) entry which is preliminary data.</text>
</comment>
<evidence type="ECO:0000313" key="1">
    <source>
        <dbReference type="EMBL" id="CAH3187456.1"/>
    </source>
</evidence>
<keyword evidence="2" id="KW-1185">Reference proteome</keyword>
<proteinExistence type="predicted"/>
<accession>A0ABN8S6U6</accession>
<feature type="non-terminal residue" evidence="1">
    <location>
        <position position="81"/>
    </location>
</feature>
<sequence length="81" mass="9195">MPLNFYLFGVECIIFGDRNPPYPTGSNIPSARRLGQRFHCLQCRGSSPSLLFVNRHGGTLRRAGWVSFHQNIFTRKVTDIA</sequence>
<protein>
    <submittedName>
        <fullName evidence="1">Uncharacterized protein</fullName>
    </submittedName>
</protein>
<organism evidence="1 2">
    <name type="scientific">Porites evermanni</name>
    <dbReference type="NCBI Taxonomy" id="104178"/>
    <lineage>
        <taxon>Eukaryota</taxon>
        <taxon>Metazoa</taxon>
        <taxon>Cnidaria</taxon>
        <taxon>Anthozoa</taxon>
        <taxon>Hexacorallia</taxon>
        <taxon>Scleractinia</taxon>
        <taxon>Fungiina</taxon>
        <taxon>Poritidae</taxon>
        <taxon>Porites</taxon>
    </lineage>
</organism>
<evidence type="ECO:0000313" key="2">
    <source>
        <dbReference type="Proteomes" id="UP001159427"/>
    </source>
</evidence>